<evidence type="ECO:0000313" key="9">
    <source>
        <dbReference type="EMBL" id="EQB11402.1"/>
    </source>
</evidence>
<evidence type="ECO:0000256" key="4">
    <source>
        <dbReference type="ARBA" id="ARBA00023002"/>
    </source>
</evidence>
<dbReference type="EMBL" id="ATDP01000107">
    <property type="protein sequence ID" value="EQB11402.1"/>
    <property type="molecule type" value="Genomic_DNA"/>
</dbReference>
<dbReference type="SUPFAM" id="SSF48264">
    <property type="entry name" value="Cytochrome P450"/>
    <property type="match status" value="1"/>
</dbReference>
<name>T0HEH4_9SPHN</name>
<keyword evidence="2 8" id="KW-0349">Heme</keyword>
<dbReference type="eggNOG" id="COG2124">
    <property type="taxonomic scope" value="Bacteria"/>
</dbReference>
<dbReference type="RefSeq" id="WP_021228189.1">
    <property type="nucleotide sequence ID" value="NZ_ATDP01000107.1"/>
</dbReference>
<evidence type="ECO:0008006" key="11">
    <source>
        <dbReference type="Google" id="ProtNLM"/>
    </source>
</evidence>
<dbReference type="AlphaFoldDB" id="T0HEH4"/>
<keyword evidence="10" id="KW-1185">Reference proteome</keyword>
<comment type="similarity">
    <text evidence="1 8">Belongs to the cytochrome P450 family.</text>
</comment>
<dbReference type="PRINTS" id="PR00359">
    <property type="entry name" value="BP450"/>
</dbReference>
<keyword evidence="4 8" id="KW-0560">Oxidoreductase</keyword>
<dbReference type="Pfam" id="PF00067">
    <property type="entry name" value="p450"/>
    <property type="match status" value="2"/>
</dbReference>
<dbReference type="GO" id="GO:0005506">
    <property type="term" value="F:iron ion binding"/>
    <property type="evidence" value="ECO:0007669"/>
    <property type="project" value="InterPro"/>
</dbReference>
<evidence type="ECO:0000256" key="6">
    <source>
        <dbReference type="ARBA" id="ARBA00023033"/>
    </source>
</evidence>
<gene>
    <name evidence="9" type="ORF">RLDS_23655</name>
</gene>
<dbReference type="GO" id="GO:0004497">
    <property type="term" value="F:monooxygenase activity"/>
    <property type="evidence" value="ECO:0007669"/>
    <property type="project" value="UniProtKB-KW"/>
</dbReference>
<evidence type="ECO:0000256" key="2">
    <source>
        <dbReference type="ARBA" id="ARBA00022617"/>
    </source>
</evidence>
<evidence type="ECO:0000256" key="1">
    <source>
        <dbReference type="ARBA" id="ARBA00010617"/>
    </source>
</evidence>
<evidence type="ECO:0000256" key="7">
    <source>
        <dbReference type="ARBA" id="ARBA00043906"/>
    </source>
</evidence>
<dbReference type="PANTHER" id="PTHR46696:SF1">
    <property type="entry name" value="CYTOCHROME P450 YJIB-RELATED"/>
    <property type="match status" value="1"/>
</dbReference>
<dbReference type="InterPro" id="IPR036396">
    <property type="entry name" value="Cyt_P450_sf"/>
</dbReference>
<keyword evidence="6 8" id="KW-0503">Monooxygenase</keyword>
<dbReference type="FunFam" id="1.10.630.10:FF:000018">
    <property type="entry name" value="Cytochrome P450 monooxygenase"/>
    <property type="match status" value="1"/>
</dbReference>
<evidence type="ECO:0000256" key="8">
    <source>
        <dbReference type="RuleBase" id="RU000461"/>
    </source>
</evidence>
<dbReference type="InterPro" id="IPR017972">
    <property type="entry name" value="Cyt_P450_CS"/>
</dbReference>
<evidence type="ECO:0000256" key="5">
    <source>
        <dbReference type="ARBA" id="ARBA00023004"/>
    </source>
</evidence>
<dbReference type="Proteomes" id="UP000015531">
    <property type="component" value="Unassembled WGS sequence"/>
</dbReference>
<dbReference type="GO" id="GO:0016705">
    <property type="term" value="F:oxidoreductase activity, acting on paired donors, with incorporation or reduction of molecular oxygen"/>
    <property type="evidence" value="ECO:0007669"/>
    <property type="project" value="InterPro"/>
</dbReference>
<keyword evidence="5 8" id="KW-0408">Iron</keyword>
<evidence type="ECO:0000256" key="3">
    <source>
        <dbReference type="ARBA" id="ARBA00022723"/>
    </source>
</evidence>
<dbReference type="InterPro" id="IPR001128">
    <property type="entry name" value="Cyt_P450"/>
</dbReference>
<dbReference type="Gene3D" id="1.10.630.10">
    <property type="entry name" value="Cytochrome P450"/>
    <property type="match status" value="1"/>
</dbReference>
<comment type="function">
    <text evidence="7">Cytochromes P450 are a group of heme-thiolate monooxygenases. They oxidize a variety of structurally unrelated compounds, including steroids, fatty acids, and xenobiotics.</text>
</comment>
<reference evidence="9 10" key="1">
    <citation type="journal article" date="2013" name="Genome Announc.">
        <title>Draft Genome Sequence of Sphingobium lactosutens Strain DS20T, Isolated from a Hexachlorocyclohexane Dumpsite.</title>
        <authorList>
            <person name="Kumar R."/>
            <person name="Dwivedi V."/>
            <person name="Negi V."/>
            <person name="Khurana J.P."/>
            <person name="Lal R."/>
        </authorList>
    </citation>
    <scope>NUCLEOTIDE SEQUENCE [LARGE SCALE GENOMIC DNA]</scope>
    <source>
        <strain evidence="9 10">DS20</strain>
    </source>
</reference>
<proteinExistence type="inferred from homology"/>
<dbReference type="PROSITE" id="PS00086">
    <property type="entry name" value="CYTOCHROME_P450"/>
    <property type="match status" value="1"/>
</dbReference>
<evidence type="ECO:0000313" key="10">
    <source>
        <dbReference type="Proteomes" id="UP000015531"/>
    </source>
</evidence>
<keyword evidence="3 8" id="KW-0479">Metal-binding</keyword>
<sequence length="409" mass="44691">MTKVQQSPQDILRYAQSAEGKRDPHLAYDALREAAPIWRDEDTGFIYVSSYAACDQILRSRSFGAAGLLQQEPRFDRSPSLQFLADTLSNIDPPHHTRLRSGIQKSFSVPVLKRSEALLAEVVAERVEALRDRTDFDVLGDYALTIPNTVICELLGVPRDDHVRFAGWLADQFRLLGPVPPSDELLDEVDVSTASLLDYMGALIEERRRDPRADIISELIAAQRDAEEPMSVREMTVTTSVLLAGGSDTTKTAIVIGTRLLLENPDQLADYLADPAAARPAFEEVLRLGGSVVLGNLRRAVEDVDLQGHRIAAGEIVVPVIAAANVDPAKFPDPLWFNIRRSPNPHIAFGGGVHVCVGNMMARMVGPVAISALVAAYPDMRMLDDGRDVDTGLPALRGMNSLRVTKKAG</sequence>
<accession>T0HEH4</accession>
<dbReference type="OrthoDB" id="5522954at2"/>
<organism evidence="9 10">
    <name type="scientific">Sphingobium lactosutens DS20</name>
    <dbReference type="NCBI Taxonomy" id="1331060"/>
    <lineage>
        <taxon>Bacteria</taxon>
        <taxon>Pseudomonadati</taxon>
        <taxon>Pseudomonadota</taxon>
        <taxon>Alphaproteobacteria</taxon>
        <taxon>Sphingomonadales</taxon>
        <taxon>Sphingomonadaceae</taxon>
        <taxon>Sphingobium</taxon>
    </lineage>
</organism>
<protein>
    <recommendedName>
        <fullName evidence="11">Cytochrome P450</fullName>
    </recommendedName>
</protein>
<comment type="caution">
    <text evidence="9">The sequence shown here is derived from an EMBL/GenBank/DDBJ whole genome shotgun (WGS) entry which is preliminary data.</text>
</comment>
<dbReference type="PATRIC" id="fig|1331060.3.peg.4585"/>
<dbReference type="InterPro" id="IPR002397">
    <property type="entry name" value="Cyt_P450_B"/>
</dbReference>
<dbReference type="PANTHER" id="PTHR46696">
    <property type="entry name" value="P450, PUTATIVE (EUROFUNG)-RELATED"/>
    <property type="match status" value="1"/>
</dbReference>
<dbReference type="GO" id="GO:0020037">
    <property type="term" value="F:heme binding"/>
    <property type="evidence" value="ECO:0007669"/>
    <property type="project" value="InterPro"/>
</dbReference>